<comment type="caution">
    <text evidence="3">The sequence shown here is derived from an EMBL/GenBank/DDBJ whole genome shotgun (WGS) entry which is preliminary data.</text>
</comment>
<gene>
    <name evidence="3" type="ORF">BGTH12_LOCUS2654</name>
</gene>
<keyword evidence="2" id="KW-0732">Signal</keyword>
<evidence type="ECO:0000256" key="1">
    <source>
        <dbReference type="SAM" id="MobiDB-lite"/>
    </source>
</evidence>
<evidence type="ECO:0000313" key="3">
    <source>
        <dbReference type="EMBL" id="CAD6501296.1"/>
    </source>
</evidence>
<feature type="signal peptide" evidence="2">
    <location>
        <begin position="1"/>
        <end position="19"/>
    </location>
</feature>
<feature type="compositionally biased region" description="Low complexity" evidence="1">
    <location>
        <begin position="138"/>
        <end position="168"/>
    </location>
</feature>
<proteinExistence type="predicted"/>
<organism evidence="3 4">
    <name type="scientific">Blumeria graminis f. sp. triticale</name>
    <dbReference type="NCBI Taxonomy" id="1689686"/>
    <lineage>
        <taxon>Eukaryota</taxon>
        <taxon>Fungi</taxon>
        <taxon>Dikarya</taxon>
        <taxon>Ascomycota</taxon>
        <taxon>Pezizomycotina</taxon>
        <taxon>Leotiomycetes</taxon>
        <taxon>Erysiphales</taxon>
        <taxon>Erysiphaceae</taxon>
        <taxon>Blumeria</taxon>
    </lineage>
</organism>
<feature type="region of interest" description="Disordered" evidence="1">
    <location>
        <begin position="136"/>
        <end position="168"/>
    </location>
</feature>
<reference evidence="3" key="1">
    <citation type="submission" date="2020-10" db="EMBL/GenBank/DDBJ databases">
        <authorList>
            <person name="Muller C M."/>
        </authorList>
    </citation>
    <scope>NUCLEOTIDE SEQUENCE</scope>
    <source>
        <strain evidence="3">THUN-12</strain>
    </source>
</reference>
<accession>A0A9W4DK72</accession>
<evidence type="ECO:0000256" key="2">
    <source>
        <dbReference type="SAM" id="SignalP"/>
    </source>
</evidence>
<sequence length="255" mass="26916">MFLISTLFTILLLWGCVFAEQWRQVWVLGKYEGTIEGSKKFSDGESTTWLINCVNSVPGCTFPRNLMLTESSVAISYNYTLKNNCSFNAACRLDKAAPSGDCVLTLQSGSSSSTKSTRVGSEVLTRATMLVVAGPGETSTTVTSTTHTSTTISSTADSSTTASSSSTADICTSSSSTVINPSSYKKLPSFSQGSTIIFSPNRTGTAITGSVFDSRPVRTSSKDFPVPTSISKGDTIQNSISTVGALIIILSILIL</sequence>
<evidence type="ECO:0000313" key="4">
    <source>
        <dbReference type="Proteomes" id="UP000683417"/>
    </source>
</evidence>
<feature type="chain" id="PRO_5040729893" evidence="2">
    <location>
        <begin position="20"/>
        <end position="255"/>
    </location>
</feature>
<dbReference type="Proteomes" id="UP000683417">
    <property type="component" value="Unassembled WGS sequence"/>
</dbReference>
<dbReference type="AlphaFoldDB" id="A0A9W4DK72"/>
<dbReference type="EMBL" id="CAJHIT010000005">
    <property type="protein sequence ID" value="CAD6501296.1"/>
    <property type="molecule type" value="Genomic_DNA"/>
</dbReference>
<protein>
    <submittedName>
        <fullName evidence="3">BgTH12-01548</fullName>
    </submittedName>
</protein>
<name>A0A9W4DK72_BLUGR</name>